<protein>
    <submittedName>
        <fullName evidence="4">Gfo/Idh/MocA family protein</fullName>
    </submittedName>
</protein>
<comment type="similarity">
    <text evidence="1">Belongs to the Gfo/Idh/MocA family.</text>
</comment>
<evidence type="ECO:0000256" key="2">
    <source>
        <dbReference type="ARBA" id="ARBA00023002"/>
    </source>
</evidence>
<accession>A0ABW0HND6</accession>
<dbReference type="Proteomes" id="UP001596113">
    <property type="component" value="Unassembled WGS sequence"/>
</dbReference>
<gene>
    <name evidence="4" type="ORF">ACFPOF_08405</name>
</gene>
<evidence type="ECO:0000256" key="1">
    <source>
        <dbReference type="ARBA" id="ARBA00010928"/>
    </source>
</evidence>
<dbReference type="InterPro" id="IPR051317">
    <property type="entry name" value="Gfo/Idh/MocA_oxidoreduct"/>
</dbReference>
<keyword evidence="2" id="KW-0560">Oxidoreductase</keyword>
<evidence type="ECO:0000259" key="3">
    <source>
        <dbReference type="Pfam" id="PF01408"/>
    </source>
</evidence>
<organism evidence="4 5">
    <name type="scientific">Cohnella soli</name>
    <dbReference type="NCBI Taxonomy" id="425005"/>
    <lineage>
        <taxon>Bacteria</taxon>
        <taxon>Bacillati</taxon>
        <taxon>Bacillota</taxon>
        <taxon>Bacilli</taxon>
        <taxon>Bacillales</taxon>
        <taxon>Paenibacillaceae</taxon>
        <taxon>Cohnella</taxon>
    </lineage>
</organism>
<sequence>MNEHILRIGIIGLDSSHCVAFTEMLNDSAHPYHVSGGRVVAGYRGGSHDLELSYGRIDGFTRTLTEEYGVALVDSPEALAERSDAILLTSVDGRVHLEQFARIAPYGKPVFVDKPFAMREEEARAMTELAARHGVTLLSASSLRYAESLMEACAEEAGGTVYGIDCYGPMKLELLMPGMFWYGVHLAEIAYSVLGPGCESVSTTVDGDQHVVVGRWKGGRVATLRGNRKGNFEYGCLLHGERGSQLIEISKAVKPYYASLLEAIMKMFQDGVEPIDSQEMIEVVRFMEAANESEVSGMTVWLNR</sequence>
<dbReference type="Gene3D" id="3.40.50.720">
    <property type="entry name" value="NAD(P)-binding Rossmann-like Domain"/>
    <property type="match status" value="1"/>
</dbReference>
<proteinExistence type="inferred from homology"/>
<feature type="domain" description="Gfo/Idh/MocA-like oxidoreductase N-terminal" evidence="3">
    <location>
        <begin position="62"/>
        <end position="138"/>
    </location>
</feature>
<evidence type="ECO:0000313" key="5">
    <source>
        <dbReference type="Proteomes" id="UP001596113"/>
    </source>
</evidence>
<dbReference type="Gene3D" id="3.30.360.10">
    <property type="entry name" value="Dihydrodipicolinate Reductase, domain 2"/>
    <property type="match status" value="1"/>
</dbReference>
<dbReference type="Pfam" id="PF01408">
    <property type="entry name" value="GFO_IDH_MocA"/>
    <property type="match status" value="1"/>
</dbReference>
<dbReference type="PANTHER" id="PTHR43708">
    <property type="entry name" value="CONSERVED EXPRESSED OXIDOREDUCTASE (EUROFUNG)"/>
    <property type="match status" value="1"/>
</dbReference>
<dbReference type="PANTHER" id="PTHR43708:SF5">
    <property type="entry name" value="CONSERVED EXPRESSED OXIDOREDUCTASE (EUROFUNG)-RELATED"/>
    <property type="match status" value="1"/>
</dbReference>
<dbReference type="RefSeq" id="WP_378131519.1">
    <property type="nucleotide sequence ID" value="NZ_JBHSMI010000015.1"/>
</dbReference>
<evidence type="ECO:0000313" key="4">
    <source>
        <dbReference type="EMBL" id="MFC5402761.1"/>
    </source>
</evidence>
<dbReference type="EMBL" id="JBHSMI010000015">
    <property type="protein sequence ID" value="MFC5402761.1"/>
    <property type="molecule type" value="Genomic_DNA"/>
</dbReference>
<dbReference type="InterPro" id="IPR036291">
    <property type="entry name" value="NAD(P)-bd_dom_sf"/>
</dbReference>
<name>A0ABW0HND6_9BACL</name>
<reference evidence="5" key="1">
    <citation type="journal article" date="2019" name="Int. J. Syst. Evol. Microbiol.">
        <title>The Global Catalogue of Microorganisms (GCM) 10K type strain sequencing project: providing services to taxonomists for standard genome sequencing and annotation.</title>
        <authorList>
            <consortium name="The Broad Institute Genomics Platform"/>
            <consortium name="The Broad Institute Genome Sequencing Center for Infectious Disease"/>
            <person name="Wu L."/>
            <person name="Ma J."/>
        </authorList>
    </citation>
    <scope>NUCLEOTIDE SEQUENCE [LARGE SCALE GENOMIC DNA]</scope>
    <source>
        <strain evidence="5">CGMCC 1.18575</strain>
    </source>
</reference>
<dbReference type="InterPro" id="IPR000683">
    <property type="entry name" value="Gfo/Idh/MocA-like_OxRdtase_N"/>
</dbReference>
<comment type="caution">
    <text evidence="4">The sequence shown here is derived from an EMBL/GenBank/DDBJ whole genome shotgun (WGS) entry which is preliminary data.</text>
</comment>
<dbReference type="SUPFAM" id="SSF51735">
    <property type="entry name" value="NAD(P)-binding Rossmann-fold domains"/>
    <property type="match status" value="1"/>
</dbReference>
<keyword evidence="5" id="KW-1185">Reference proteome</keyword>